<sequence>MNSAHRSHGDNRAAVYEGQLVEADKVSLSTNSLAFFFTFIMLWGFVTLPGTYAELQTAEIQNNSERRIVKIILQIPLPGFFNGLTGLATTLAGVYGARSGLWTTTEQVAALATGIAMLVFGSLMIKRYYTLKKIRDAAKSNQVPNFQSYTPLPH</sequence>
<reference evidence="2 3" key="1">
    <citation type="submission" date="2019-02" db="EMBL/GenBank/DDBJ databases">
        <title>Genome sequencing of the rare red list fungi Hericium alpestre (H. flagellum).</title>
        <authorList>
            <person name="Buettner E."/>
            <person name="Kellner H."/>
        </authorList>
    </citation>
    <scope>NUCLEOTIDE SEQUENCE [LARGE SCALE GENOMIC DNA]</scope>
    <source>
        <strain evidence="2 3">DSM 108284</strain>
    </source>
</reference>
<proteinExistence type="predicted"/>
<accession>A0A4Z0A702</accession>
<keyword evidence="3" id="KW-1185">Reference proteome</keyword>
<feature type="transmembrane region" description="Helical" evidence="1">
    <location>
        <begin position="33"/>
        <end position="55"/>
    </location>
</feature>
<evidence type="ECO:0000256" key="1">
    <source>
        <dbReference type="SAM" id="Phobius"/>
    </source>
</evidence>
<evidence type="ECO:0000313" key="3">
    <source>
        <dbReference type="Proteomes" id="UP000298061"/>
    </source>
</evidence>
<dbReference type="Proteomes" id="UP000298061">
    <property type="component" value="Unassembled WGS sequence"/>
</dbReference>
<feature type="transmembrane region" description="Helical" evidence="1">
    <location>
        <begin position="108"/>
        <end position="125"/>
    </location>
</feature>
<evidence type="ECO:0000313" key="2">
    <source>
        <dbReference type="EMBL" id="TFY82822.1"/>
    </source>
</evidence>
<dbReference type="OrthoDB" id="3254104at2759"/>
<dbReference type="EMBL" id="SFCI01000076">
    <property type="protein sequence ID" value="TFY82822.1"/>
    <property type="molecule type" value="Genomic_DNA"/>
</dbReference>
<comment type="caution">
    <text evidence="2">The sequence shown here is derived from an EMBL/GenBank/DDBJ whole genome shotgun (WGS) entry which is preliminary data.</text>
</comment>
<organism evidence="2 3">
    <name type="scientific">Hericium alpestre</name>
    <dbReference type="NCBI Taxonomy" id="135208"/>
    <lineage>
        <taxon>Eukaryota</taxon>
        <taxon>Fungi</taxon>
        <taxon>Dikarya</taxon>
        <taxon>Basidiomycota</taxon>
        <taxon>Agaricomycotina</taxon>
        <taxon>Agaricomycetes</taxon>
        <taxon>Russulales</taxon>
        <taxon>Hericiaceae</taxon>
        <taxon>Hericium</taxon>
    </lineage>
</organism>
<keyword evidence="1" id="KW-0812">Transmembrane</keyword>
<feature type="transmembrane region" description="Helical" evidence="1">
    <location>
        <begin position="75"/>
        <end position="96"/>
    </location>
</feature>
<dbReference type="AlphaFoldDB" id="A0A4Z0A702"/>
<name>A0A4Z0A702_9AGAM</name>
<protein>
    <submittedName>
        <fullName evidence="2">Uncharacterized protein</fullName>
    </submittedName>
</protein>
<keyword evidence="1" id="KW-1133">Transmembrane helix</keyword>
<gene>
    <name evidence="2" type="ORF">EWM64_g1194</name>
</gene>
<keyword evidence="1" id="KW-0472">Membrane</keyword>